<dbReference type="Gene3D" id="3.40.390.10">
    <property type="entry name" value="Collagenase (Catalytic Domain)"/>
    <property type="match status" value="1"/>
</dbReference>
<evidence type="ECO:0000256" key="4">
    <source>
        <dbReference type="ARBA" id="ARBA00022723"/>
    </source>
</evidence>
<dbReference type="Pfam" id="PF05649">
    <property type="entry name" value="Peptidase_M13_N"/>
    <property type="match status" value="1"/>
</dbReference>
<keyword evidence="6" id="KW-0862">Zinc</keyword>
<reference evidence="11 12" key="1">
    <citation type="journal article" date="2021" name="Int. J. Syst. Evol. Microbiol.">
        <title>Steroidobacter gossypii sp. nov., isolated from soil of cotton cropping field.</title>
        <authorList>
            <person name="Huang R."/>
            <person name="Yang S."/>
            <person name="Zhen C."/>
            <person name="Liu W."/>
        </authorList>
    </citation>
    <scope>NUCLEOTIDE SEQUENCE [LARGE SCALE GENOMIC DNA]</scope>
    <source>
        <strain evidence="11 12">S1-65</strain>
    </source>
</reference>
<comment type="cofactor">
    <cofactor evidence="1">
        <name>Zn(2+)</name>
        <dbReference type="ChEBI" id="CHEBI:29105"/>
    </cofactor>
</comment>
<proteinExistence type="inferred from homology"/>
<organism evidence="11 12">
    <name type="scientific">Steroidobacter gossypii</name>
    <dbReference type="NCBI Taxonomy" id="2805490"/>
    <lineage>
        <taxon>Bacteria</taxon>
        <taxon>Pseudomonadati</taxon>
        <taxon>Pseudomonadota</taxon>
        <taxon>Gammaproteobacteria</taxon>
        <taxon>Steroidobacterales</taxon>
        <taxon>Steroidobacteraceae</taxon>
        <taxon>Steroidobacter</taxon>
    </lineage>
</organism>
<dbReference type="PANTHER" id="PTHR11733:SF167">
    <property type="entry name" value="FI17812P1-RELATED"/>
    <property type="match status" value="1"/>
</dbReference>
<name>A0ABS1X2V1_9GAMM</name>
<evidence type="ECO:0000259" key="10">
    <source>
        <dbReference type="Pfam" id="PF05649"/>
    </source>
</evidence>
<dbReference type="InterPro" id="IPR000718">
    <property type="entry name" value="Peptidase_M13"/>
</dbReference>
<evidence type="ECO:0000256" key="2">
    <source>
        <dbReference type="ARBA" id="ARBA00007357"/>
    </source>
</evidence>
<keyword evidence="5" id="KW-0378">Hydrolase</keyword>
<feature type="signal peptide" evidence="8">
    <location>
        <begin position="1"/>
        <end position="26"/>
    </location>
</feature>
<accession>A0ABS1X2V1</accession>
<dbReference type="PROSITE" id="PS51885">
    <property type="entry name" value="NEPRILYSIN"/>
    <property type="match status" value="1"/>
</dbReference>
<protein>
    <submittedName>
        <fullName evidence="11">Peptidase M13</fullName>
    </submittedName>
</protein>
<keyword evidence="4" id="KW-0479">Metal-binding</keyword>
<evidence type="ECO:0000256" key="7">
    <source>
        <dbReference type="ARBA" id="ARBA00023049"/>
    </source>
</evidence>
<keyword evidence="8" id="KW-0732">Signal</keyword>
<keyword evidence="12" id="KW-1185">Reference proteome</keyword>
<keyword evidence="7" id="KW-0482">Metalloprotease</keyword>
<sequence>MNTKPLLAAFSCALLLSACSTSPQDASQAAAPAAATMRSGVYLSNLDRAVRPQDDFYRFVNGQWLASTTIPADRSNYGAFSLLEDGAEQDLKAILEEAAAADAPAGSDTQKVGDLYASFLDEATVEARGLTPLAGELKRIDELNSKQDVARYIGYIQRISVRHPFAYYVSIDRKNSSQYTGVIAQSGLGMPDRDYYLSEDARLKGIREKYQVYVKDLLAAADTPKAEQVAAKIFAIETQLAKSHWTRVQNRDAQKTYNRYQLAELPKLMPGFDWNAFFAGAQIPVDKTQALVVVQPSYFETLGKVIATTKVEDWRGYFRYKLLSAYAPDLPEKFAQLHFDFTQRTVSGIEEQKPRWKRAVDTVDGAVGDLVGKIYVERHFSPDAKRRMDEMVGNLLDAYRRGIDQLEWMTPATKQKAHAKLERFTTKIGYPSQWRDWSRLEIRRDDLVGNEMRAATVVFERNLAKLGGPIDRTEWFMTPQTVNAYYNPPSNEIVFPAAILQPPFFNVAADDAINYGAIGAVIGHEISHGFDDQGRRYDGAGNLNDWWAPEDNAEFTRRAKQLGEQYSALSPIPGLFVNGDLTMGENIADVAGLAMAYRAWQLSLNGKPAPVIDGFTGEQRFFIGWAQGWARKYREDELRRRLLTDPHSPSEYRTNAVVSNLPEFHAAFDVKPGDKMYKAPEDRVRIW</sequence>
<evidence type="ECO:0000256" key="6">
    <source>
        <dbReference type="ARBA" id="ARBA00022833"/>
    </source>
</evidence>
<feature type="chain" id="PRO_5045796888" evidence="8">
    <location>
        <begin position="27"/>
        <end position="687"/>
    </location>
</feature>
<dbReference type="SUPFAM" id="SSF55486">
    <property type="entry name" value="Metalloproteases ('zincins'), catalytic domain"/>
    <property type="match status" value="1"/>
</dbReference>
<keyword evidence="3" id="KW-0645">Protease</keyword>
<dbReference type="Gene3D" id="1.10.1380.10">
    <property type="entry name" value="Neutral endopeptidase , domain2"/>
    <property type="match status" value="1"/>
</dbReference>
<evidence type="ECO:0000256" key="1">
    <source>
        <dbReference type="ARBA" id="ARBA00001947"/>
    </source>
</evidence>
<dbReference type="PROSITE" id="PS51257">
    <property type="entry name" value="PROKAR_LIPOPROTEIN"/>
    <property type="match status" value="1"/>
</dbReference>
<dbReference type="InterPro" id="IPR042089">
    <property type="entry name" value="Peptidase_M13_dom_2"/>
</dbReference>
<evidence type="ECO:0000256" key="8">
    <source>
        <dbReference type="SAM" id="SignalP"/>
    </source>
</evidence>
<comment type="caution">
    <text evidence="11">The sequence shown here is derived from an EMBL/GenBank/DDBJ whole genome shotgun (WGS) entry which is preliminary data.</text>
</comment>
<dbReference type="RefSeq" id="WP_203169657.1">
    <property type="nucleotide sequence ID" value="NZ_JAEVLS010000005.1"/>
</dbReference>
<dbReference type="CDD" id="cd08662">
    <property type="entry name" value="M13"/>
    <property type="match status" value="1"/>
</dbReference>
<dbReference type="InterPro" id="IPR008753">
    <property type="entry name" value="Peptidase_M13_N"/>
</dbReference>
<evidence type="ECO:0000256" key="5">
    <source>
        <dbReference type="ARBA" id="ARBA00022801"/>
    </source>
</evidence>
<comment type="similarity">
    <text evidence="2">Belongs to the peptidase M13 family.</text>
</comment>
<dbReference type="EMBL" id="JAEVLS010000005">
    <property type="protein sequence ID" value="MBM0107552.1"/>
    <property type="molecule type" value="Genomic_DNA"/>
</dbReference>
<evidence type="ECO:0000256" key="3">
    <source>
        <dbReference type="ARBA" id="ARBA00022670"/>
    </source>
</evidence>
<dbReference type="Proteomes" id="UP000661077">
    <property type="component" value="Unassembled WGS sequence"/>
</dbReference>
<evidence type="ECO:0000313" key="11">
    <source>
        <dbReference type="EMBL" id="MBM0107552.1"/>
    </source>
</evidence>
<gene>
    <name evidence="11" type="ORF">JM946_22655</name>
</gene>
<dbReference type="PRINTS" id="PR00786">
    <property type="entry name" value="NEPRILYSIN"/>
</dbReference>
<dbReference type="InterPro" id="IPR024079">
    <property type="entry name" value="MetalloPept_cat_dom_sf"/>
</dbReference>
<feature type="domain" description="Peptidase M13 C-terminal" evidence="9">
    <location>
        <begin position="483"/>
        <end position="684"/>
    </location>
</feature>
<evidence type="ECO:0000313" key="12">
    <source>
        <dbReference type="Proteomes" id="UP000661077"/>
    </source>
</evidence>
<dbReference type="Pfam" id="PF01431">
    <property type="entry name" value="Peptidase_M13"/>
    <property type="match status" value="1"/>
</dbReference>
<evidence type="ECO:0000259" key="9">
    <source>
        <dbReference type="Pfam" id="PF01431"/>
    </source>
</evidence>
<dbReference type="PANTHER" id="PTHR11733">
    <property type="entry name" value="ZINC METALLOPROTEASE FAMILY M13 NEPRILYSIN-RELATED"/>
    <property type="match status" value="1"/>
</dbReference>
<dbReference type="InterPro" id="IPR018497">
    <property type="entry name" value="Peptidase_M13_C"/>
</dbReference>
<feature type="domain" description="Peptidase M13 N-terminal" evidence="10">
    <location>
        <begin position="52"/>
        <end position="431"/>
    </location>
</feature>